<keyword evidence="3" id="KW-0472">Membrane</keyword>
<protein>
    <submittedName>
        <fullName evidence="4">Uncharacterized protein</fullName>
    </submittedName>
</protein>
<organism evidence="4">
    <name type="scientific">Hyalella azteca</name>
    <name type="common">Amphipod</name>
    <dbReference type="NCBI Taxonomy" id="294128"/>
    <lineage>
        <taxon>Eukaryota</taxon>
        <taxon>Metazoa</taxon>
        <taxon>Ecdysozoa</taxon>
        <taxon>Arthropoda</taxon>
        <taxon>Crustacea</taxon>
        <taxon>Multicrustacea</taxon>
        <taxon>Malacostraca</taxon>
        <taxon>Eumalacostraca</taxon>
        <taxon>Peracarida</taxon>
        <taxon>Amphipoda</taxon>
        <taxon>Senticaudata</taxon>
        <taxon>Talitrida</taxon>
        <taxon>Talitroidea</taxon>
        <taxon>Hyalellidae</taxon>
        <taxon>Hyalella</taxon>
    </lineage>
</organism>
<dbReference type="SUPFAM" id="SSF81665">
    <property type="entry name" value="Calcium ATPase, transmembrane domain M"/>
    <property type="match status" value="1"/>
</dbReference>
<dbReference type="InterPro" id="IPR023298">
    <property type="entry name" value="ATPase_P-typ_TM_dom_sf"/>
</dbReference>
<dbReference type="GO" id="GO:0012505">
    <property type="term" value="C:endomembrane system"/>
    <property type="evidence" value="ECO:0007669"/>
    <property type="project" value="UniProtKB-SubCell"/>
</dbReference>
<gene>
    <name evidence="4" type="ORF">HAZT_HAZT011555</name>
</gene>
<dbReference type="Gene3D" id="1.20.1110.10">
    <property type="entry name" value="Calcium-transporting ATPase, transmembrane domain"/>
    <property type="match status" value="1"/>
</dbReference>
<evidence type="ECO:0000313" key="4">
    <source>
        <dbReference type="EMBL" id="KAA0194963.1"/>
    </source>
</evidence>
<dbReference type="GO" id="GO:0005388">
    <property type="term" value="F:P-type calcium transporter activity"/>
    <property type="evidence" value="ECO:0007669"/>
    <property type="project" value="TreeGrafter"/>
</dbReference>
<keyword evidence="3" id="KW-0812">Transmembrane</keyword>
<dbReference type="AlphaFoldDB" id="A0A6A0H1M7"/>
<feature type="transmembrane region" description="Helical" evidence="3">
    <location>
        <begin position="36"/>
        <end position="57"/>
    </location>
</feature>
<dbReference type="PANTHER" id="PTHR24093:SF369">
    <property type="entry name" value="CALCIUM-TRANSPORTING ATPASE"/>
    <property type="match status" value="1"/>
</dbReference>
<comment type="caution">
    <text evidence="4">The sequence shown here is derived from an EMBL/GenBank/DDBJ whole genome shotgun (WGS) entry which is preliminary data.</text>
</comment>
<dbReference type="Proteomes" id="UP000711488">
    <property type="component" value="Unassembled WGS sequence"/>
</dbReference>
<dbReference type="GO" id="GO:0005886">
    <property type="term" value="C:plasma membrane"/>
    <property type="evidence" value="ECO:0007669"/>
    <property type="project" value="TreeGrafter"/>
</dbReference>
<name>A0A6A0H1M7_HYAAZ</name>
<proteinExistence type="predicted"/>
<evidence type="ECO:0000256" key="3">
    <source>
        <dbReference type="SAM" id="Phobius"/>
    </source>
</evidence>
<dbReference type="PANTHER" id="PTHR24093">
    <property type="entry name" value="CATION TRANSPORTING ATPASE"/>
    <property type="match status" value="1"/>
</dbReference>
<reference evidence="4" key="1">
    <citation type="submission" date="2014-08" db="EMBL/GenBank/DDBJ databases">
        <authorList>
            <person name="Murali S."/>
            <person name="Richards S."/>
            <person name="Bandaranaike D."/>
            <person name="Bellair M."/>
            <person name="Blankenburg K."/>
            <person name="Chao H."/>
            <person name="Dinh H."/>
            <person name="Doddapaneni H."/>
            <person name="Dugan-Rocha S."/>
            <person name="Elkadiri S."/>
            <person name="Gnanaolivu R."/>
            <person name="Hughes D."/>
            <person name="Lee S."/>
            <person name="Li M."/>
            <person name="Ming W."/>
            <person name="Munidasa M."/>
            <person name="Muniz J."/>
            <person name="Nguyen L."/>
            <person name="Osuji N."/>
            <person name="Pu L.-L."/>
            <person name="Puazo M."/>
            <person name="Skinner E."/>
            <person name="Qu C."/>
            <person name="Quiroz J."/>
            <person name="Raj R."/>
            <person name="Weissenberger G."/>
            <person name="Xin Y."/>
            <person name="Zou X."/>
            <person name="Han Y."/>
            <person name="Worley K."/>
            <person name="Muzny D."/>
            <person name="Gibbs R."/>
        </authorList>
    </citation>
    <scope>NUCLEOTIDE SEQUENCE</scope>
    <source>
        <strain evidence="4">HAZT.00-mixed</strain>
        <tissue evidence="4">Whole organism</tissue>
    </source>
</reference>
<keyword evidence="3" id="KW-1133">Transmembrane helix</keyword>
<dbReference type="EMBL" id="JQDR03009940">
    <property type="protein sequence ID" value="KAA0194963.1"/>
    <property type="molecule type" value="Genomic_DNA"/>
</dbReference>
<reference evidence="4" key="3">
    <citation type="submission" date="2019-06" db="EMBL/GenBank/DDBJ databases">
        <authorList>
            <person name="Poynton C."/>
            <person name="Hasenbein S."/>
            <person name="Benoit J.B."/>
            <person name="Sepulveda M.S."/>
            <person name="Poelchau M.F."/>
            <person name="Murali S.C."/>
            <person name="Chen S."/>
            <person name="Glastad K.M."/>
            <person name="Werren J.H."/>
            <person name="Vineis J.H."/>
            <person name="Bowen J.L."/>
            <person name="Friedrich M."/>
            <person name="Jones J."/>
            <person name="Robertson H.M."/>
            <person name="Feyereisen R."/>
            <person name="Mechler-Hickson A."/>
            <person name="Mathers N."/>
            <person name="Lee C.E."/>
            <person name="Colbourne J.K."/>
            <person name="Biales A."/>
            <person name="Johnston J.S."/>
            <person name="Wellborn G.A."/>
            <person name="Rosendale A.J."/>
            <person name="Cridge A.G."/>
            <person name="Munoz-Torres M.C."/>
            <person name="Bain P.A."/>
            <person name="Manny A.R."/>
            <person name="Major K.M."/>
            <person name="Lambert F.N."/>
            <person name="Vulpe C.D."/>
            <person name="Tuck P."/>
            <person name="Blalock B.J."/>
            <person name="Lin Y.-Y."/>
            <person name="Smith M.E."/>
            <person name="Ochoa-Acuna H."/>
            <person name="Chen M.-J.M."/>
            <person name="Childers C.P."/>
            <person name="Qu J."/>
            <person name="Dugan S."/>
            <person name="Lee S.L."/>
            <person name="Chao H."/>
            <person name="Dinh H."/>
            <person name="Han Y."/>
            <person name="Doddapaneni H."/>
            <person name="Worley K.C."/>
            <person name="Muzny D.M."/>
            <person name="Gibbs R.A."/>
            <person name="Richards S."/>
        </authorList>
    </citation>
    <scope>NUCLEOTIDE SEQUENCE</scope>
    <source>
        <strain evidence="4">HAZT.00-mixed</strain>
        <tissue evidence="4">Whole organism</tissue>
    </source>
</reference>
<sequence>MRMPIQTREKASGVRVLCMENENVLSAKIAKIPKRILIIGSSVAALTVVILVIRFFIEKFAVEKKEWSGYYALNFVQFFTAGVTVFVASSPAGLPVAVALSSASSVKFNNLVRDWHTCEMLGKVTSITVNKTTSLTTNRRRVVQSYVGGEHFIHSPR</sequence>
<keyword evidence="2" id="KW-0460">Magnesium</keyword>
<accession>A0A6A0H1M7</accession>
<evidence type="ECO:0000256" key="1">
    <source>
        <dbReference type="ARBA" id="ARBA00004127"/>
    </source>
</evidence>
<comment type="subcellular location">
    <subcellularLocation>
        <location evidence="1">Endomembrane system</location>
        <topology evidence="1">Multi-pass membrane protein</topology>
    </subcellularLocation>
</comment>
<evidence type="ECO:0000256" key="2">
    <source>
        <dbReference type="ARBA" id="ARBA00022842"/>
    </source>
</evidence>
<reference evidence="4" key="2">
    <citation type="journal article" date="2018" name="Environ. Sci. Technol.">
        <title>The Toxicogenome of Hyalella azteca: A Model for Sediment Ecotoxicology and Evolutionary Toxicology.</title>
        <authorList>
            <person name="Poynton H.C."/>
            <person name="Hasenbein S."/>
            <person name="Benoit J.B."/>
            <person name="Sepulveda M.S."/>
            <person name="Poelchau M.F."/>
            <person name="Hughes D.S.T."/>
            <person name="Murali S.C."/>
            <person name="Chen S."/>
            <person name="Glastad K.M."/>
            <person name="Goodisman M.A.D."/>
            <person name="Werren J.H."/>
            <person name="Vineis J.H."/>
            <person name="Bowen J.L."/>
            <person name="Friedrich M."/>
            <person name="Jones J."/>
            <person name="Robertson H.M."/>
            <person name="Feyereisen R."/>
            <person name="Mechler-Hickson A."/>
            <person name="Mathers N."/>
            <person name="Lee C.E."/>
            <person name="Colbourne J.K."/>
            <person name="Biales A."/>
            <person name="Johnston J.S."/>
            <person name="Wellborn G.A."/>
            <person name="Rosendale A.J."/>
            <person name="Cridge A.G."/>
            <person name="Munoz-Torres M.C."/>
            <person name="Bain P.A."/>
            <person name="Manny A.R."/>
            <person name="Major K.M."/>
            <person name="Lambert F.N."/>
            <person name="Vulpe C.D."/>
            <person name="Tuck P."/>
            <person name="Blalock B.J."/>
            <person name="Lin Y.Y."/>
            <person name="Smith M.E."/>
            <person name="Ochoa-Acuna H."/>
            <person name="Chen M.M."/>
            <person name="Childers C.P."/>
            <person name="Qu J."/>
            <person name="Dugan S."/>
            <person name="Lee S.L."/>
            <person name="Chao H."/>
            <person name="Dinh H."/>
            <person name="Han Y."/>
            <person name="Doddapaneni H."/>
            <person name="Worley K.C."/>
            <person name="Muzny D.M."/>
            <person name="Gibbs R.A."/>
            <person name="Richards S."/>
        </authorList>
    </citation>
    <scope>NUCLEOTIDE SEQUENCE</scope>
    <source>
        <strain evidence="4">HAZT.00-mixed</strain>
        <tissue evidence="4">Whole organism</tissue>
    </source>
</reference>
<feature type="transmembrane region" description="Helical" evidence="3">
    <location>
        <begin position="77"/>
        <end position="100"/>
    </location>
</feature>
<dbReference type="GO" id="GO:0051480">
    <property type="term" value="P:regulation of cytosolic calcium ion concentration"/>
    <property type="evidence" value="ECO:0007669"/>
    <property type="project" value="TreeGrafter"/>
</dbReference>